<dbReference type="RefSeq" id="WP_183331663.1">
    <property type="nucleotide sequence ID" value="NZ_BMHX01000001.1"/>
</dbReference>
<dbReference type="Proteomes" id="UP000588017">
    <property type="component" value="Unassembled WGS sequence"/>
</dbReference>
<keyword evidence="4" id="KW-0804">Transcription</keyword>
<dbReference type="Pfam" id="PF03466">
    <property type="entry name" value="LysR_substrate"/>
    <property type="match status" value="1"/>
</dbReference>
<evidence type="ECO:0000256" key="1">
    <source>
        <dbReference type="ARBA" id="ARBA00009437"/>
    </source>
</evidence>
<evidence type="ECO:0000313" key="6">
    <source>
        <dbReference type="EMBL" id="MBB6166762.1"/>
    </source>
</evidence>
<organism evidence="6 7">
    <name type="scientific">Chelatococcus composti</name>
    <dbReference type="NCBI Taxonomy" id="1743235"/>
    <lineage>
        <taxon>Bacteria</taxon>
        <taxon>Pseudomonadati</taxon>
        <taxon>Pseudomonadota</taxon>
        <taxon>Alphaproteobacteria</taxon>
        <taxon>Hyphomicrobiales</taxon>
        <taxon>Chelatococcaceae</taxon>
        <taxon>Chelatococcus</taxon>
    </lineage>
</organism>
<evidence type="ECO:0000256" key="2">
    <source>
        <dbReference type="ARBA" id="ARBA00023015"/>
    </source>
</evidence>
<gene>
    <name evidence="6" type="ORF">HNQ73_000370</name>
</gene>
<keyword evidence="2" id="KW-0805">Transcription regulation</keyword>
<dbReference type="Gene3D" id="3.40.190.10">
    <property type="entry name" value="Periplasmic binding protein-like II"/>
    <property type="match status" value="2"/>
</dbReference>
<name>A0A841K5K6_9HYPH</name>
<sequence>MPAGLKHKHLEAFRAVMKAGSITGAAKLLRMTQPGVSKLLTQAEQLCEFPLFERRQGRIAPTSRALLLFEETERLFVGLDDISRIVDRLRENEPHRAIIASIPMLAQEVLPDAVSEWLRNPANSRIHVTTRDAGGVMAVVSARRADLGVAKAMDKVPGIRSLQLVRCRVLCALPPGHPLCEKEVITPADLDGQPYIALSRHEGLQTELDFLFERYKVRPVEVVECPLIVGAGAMALAGVGITFQDALSARSLVPRGLVLRPFEPTVTFDYRAFWVEEVQTRFDRAQFLYLLRETAQRILAETDPQSPVSQTG</sequence>
<proteinExistence type="inferred from homology"/>
<dbReference type="SUPFAM" id="SSF46785">
    <property type="entry name" value="Winged helix' DNA-binding domain"/>
    <property type="match status" value="1"/>
</dbReference>
<evidence type="ECO:0000313" key="7">
    <source>
        <dbReference type="Proteomes" id="UP000588017"/>
    </source>
</evidence>
<dbReference type="GO" id="GO:0009089">
    <property type="term" value="P:lysine biosynthetic process via diaminopimelate"/>
    <property type="evidence" value="ECO:0007669"/>
    <property type="project" value="TreeGrafter"/>
</dbReference>
<comment type="similarity">
    <text evidence="1">Belongs to the LysR transcriptional regulatory family.</text>
</comment>
<dbReference type="Pfam" id="PF00126">
    <property type="entry name" value="HTH_1"/>
    <property type="match status" value="1"/>
</dbReference>
<keyword evidence="3 6" id="KW-0238">DNA-binding</keyword>
<dbReference type="SUPFAM" id="SSF53850">
    <property type="entry name" value="Periplasmic binding protein-like II"/>
    <property type="match status" value="1"/>
</dbReference>
<dbReference type="AlphaFoldDB" id="A0A841K5K6"/>
<evidence type="ECO:0000256" key="3">
    <source>
        <dbReference type="ARBA" id="ARBA00023125"/>
    </source>
</evidence>
<dbReference type="PANTHER" id="PTHR30427:SF1">
    <property type="entry name" value="TRANSCRIPTIONAL ACTIVATOR PROTEIN LYSR"/>
    <property type="match status" value="1"/>
</dbReference>
<dbReference type="InterPro" id="IPR000847">
    <property type="entry name" value="LysR_HTH_N"/>
</dbReference>
<accession>A0A841K5K6</accession>
<dbReference type="PROSITE" id="PS50931">
    <property type="entry name" value="HTH_LYSR"/>
    <property type="match status" value="1"/>
</dbReference>
<reference evidence="6 7" key="1">
    <citation type="submission" date="2020-08" db="EMBL/GenBank/DDBJ databases">
        <title>Genomic Encyclopedia of Type Strains, Phase IV (KMG-IV): sequencing the most valuable type-strain genomes for metagenomic binning, comparative biology and taxonomic classification.</title>
        <authorList>
            <person name="Goeker M."/>
        </authorList>
    </citation>
    <scope>NUCLEOTIDE SEQUENCE [LARGE SCALE GENOMIC DNA]</scope>
    <source>
        <strain evidence="6 7">DSM 101465</strain>
    </source>
</reference>
<keyword evidence="7" id="KW-1185">Reference proteome</keyword>
<dbReference type="PANTHER" id="PTHR30427">
    <property type="entry name" value="TRANSCRIPTIONAL ACTIVATOR PROTEIN LYSR"/>
    <property type="match status" value="1"/>
</dbReference>
<dbReference type="GO" id="GO:0010628">
    <property type="term" value="P:positive regulation of gene expression"/>
    <property type="evidence" value="ECO:0007669"/>
    <property type="project" value="TreeGrafter"/>
</dbReference>
<protein>
    <submittedName>
        <fullName evidence="6">DNA-binding transcriptional LysR family regulator</fullName>
    </submittedName>
</protein>
<dbReference type="EMBL" id="JACHEH010000001">
    <property type="protein sequence ID" value="MBB6166762.1"/>
    <property type="molecule type" value="Genomic_DNA"/>
</dbReference>
<dbReference type="GO" id="GO:0043565">
    <property type="term" value="F:sequence-specific DNA binding"/>
    <property type="evidence" value="ECO:0007669"/>
    <property type="project" value="TreeGrafter"/>
</dbReference>
<dbReference type="InterPro" id="IPR005119">
    <property type="entry name" value="LysR_subst-bd"/>
</dbReference>
<dbReference type="InterPro" id="IPR036388">
    <property type="entry name" value="WH-like_DNA-bd_sf"/>
</dbReference>
<feature type="domain" description="HTH lysR-type" evidence="5">
    <location>
        <begin position="5"/>
        <end position="62"/>
    </location>
</feature>
<evidence type="ECO:0000256" key="4">
    <source>
        <dbReference type="ARBA" id="ARBA00023163"/>
    </source>
</evidence>
<dbReference type="Gene3D" id="1.10.10.10">
    <property type="entry name" value="Winged helix-like DNA-binding domain superfamily/Winged helix DNA-binding domain"/>
    <property type="match status" value="1"/>
</dbReference>
<evidence type="ECO:0000259" key="5">
    <source>
        <dbReference type="PROSITE" id="PS50931"/>
    </source>
</evidence>
<comment type="caution">
    <text evidence="6">The sequence shown here is derived from an EMBL/GenBank/DDBJ whole genome shotgun (WGS) entry which is preliminary data.</text>
</comment>
<dbReference type="GO" id="GO:0003700">
    <property type="term" value="F:DNA-binding transcription factor activity"/>
    <property type="evidence" value="ECO:0007669"/>
    <property type="project" value="InterPro"/>
</dbReference>
<dbReference type="InterPro" id="IPR036390">
    <property type="entry name" value="WH_DNA-bd_sf"/>
</dbReference>